<evidence type="ECO:0000256" key="5">
    <source>
        <dbReference type="ARBA" id="ARBA00022741"/>
    </source>
</evidence>
<dbReference type="Pfam" id="PF00350">
    <property type="entry name" value="Dynamin_N"/>
    <property type="match status" value="1"/>
</dbReference>
<comment type="subcellular location">
    <subcellularLocation>
        <location evidence="1">Cell membrane</location>
        <topology evidence="1">Peripheral membrane protein</topology>
        <orientation evidence="1">Cytoplasmic side</orientation>
    </subcellularLocation>
    <subcellularLocation>
        <location evidence="2">Endosome membrane</location>
        <topology evidence="2">Peripheral membrane protein</topology>
    </subcellularLocation>
</comment>
<dbReference type="GO" id="GO:0010008">
    <property type="term" value="C:endosome membrane"/>
    <property type="evidence" value="ECO:0007669"/>
    <property type="project" value="UniProtKB-SubCell"/>
</dbReference>
<dbReference type="CDD" id="cd09913">
    <property type="entry name" value="EHD"/>
    <property type="match status" value="1"/>
</dbReference>
<dbReference type="InterPro" id="IPR031692">
    <property type="entry name" value="EHD_N"/>
</dbReference>
<protein>
    <recommendedName>
        <fullName evidence="9">Dynamin-type G domain-containing protein</fullName>
    </recommendedName>
</protein>
<dbReference type="GO" id="GO:0005886">
    <property type="term" value="C:plasma membrane"/>
    <property type="evidence" value="ECO:0007669"/>
    <property type="project" value="UniProtKB-SubCell"/>
</dbReference>
<dbReference type="GO" id="GO:0046872">
    <property type="term" value="F:metal ion binding"/>
    <property type="evidence" value="ECO:0007669"/>
    <property type="project" value="UniProtKB-KW"/>
</dbReference>
<evidence type="ECO:0000256" key="1">
    <source>
        <dbReference type="ARBA" id="ARBA00004413"/>
    </source>
</evidence>
<dbReference type="InterPro" id="IPR051943">
    <property type="entry name" value="TRAFAC_Dynamin-like_GTPase"/>
</dbReference>
<evidence type="ECO:0000256" key="6">
    <source>
        <dbReference type="ARBA" id="ARBA00022753"/>
    </source>
</evidence>
<dbReference type="PANTHER" id="PTHR43681:SF1">
    <property type="entry name" value="SARCALUMENIN"/>
    <property type="match status" value="1"/>
</dbReference>
<gene>
    <name evidence="10" type="ORF">PPAR1163_LOCUS3879</name>
</gene>
<keyword evidence="6" id="KW-0967">Endosome</keyword>
<dbReference type="Gene3D" id="1.10.268.20">
    <property type="match status" value="1"/>
</dbReference>
<evidence type="ECO:0000313" key="10">
    <source>
        <dbReference type="EMBL" id="CAD9245530.1"/>
    </source>
</evidence>
<dbReference type="InterPro" id="IPR030381">
    <property type="entry name" value="G_DYNAMIN_dom"/>
</dbReference>
<keyword evidence="3" id="KW-1003">Cell membrane</keyword>
<keyword evidence="5" id="KW-0547">Nucleotide-binding</keyword>
<evidence type="ECO:0000256" key="8">
    <source>
        <dbReference type="ARBA" id="ARBA00023136"/>
    </source>
</evidence>
<reference evidence="10" key="1">
    <citation type="submission" date="2021-01" db="EMBL/GenBank/DDBJ databases">
        <authorList>
            <person name="Corre E."/>
            <person name="Pelletier E."/>
            <person name="Niang G."/>
            <person name="Scheremetjew M."/>
            <person name="Finn R."/>
            <person name="Kale V."/>
            <person name="Holt S."/>
            <person name="Cochrane G."/>
            <person name="Meng A."/>
            <person name="Brown T."/>
            <person name="Cohen L."/>
        </authorList>
    </citation>
    <scope>NUCLEOTIDE SEQUENCE</scope>
    <source>
        <strain evidence="10">CCMP2877</strain>
    </source>
</reference>
<evidence type="ECO:0000256" key="2">
    <source>
        <dbReference type="ARBA" id="ARBA00004481"/>
    </source>
</evidence>
<dbReference type="EMBL" id="HBGJ01006253">
    <property type="protein sequence ID" value="CAD9245530.1"/>
    <property type="molecule type" value="Transcribed_RNA"/>
</dbReference>
<name>A0A7S1TT03_9STRA</name>
<dbReference type="InterPro" id="IPR022812">
    <property type="entry name" value="Dynamin"/>
</dbReference>
<evidence type="ECO:0000256" key="4">
    <source>
        <dbReference type="ARBA" id="ARBA00022723"/>
    </source>
</evidence>
<dbReference type="GO" id="GO:0005525">
    <property type="term" value="F:GTP binding"/>
    <property type="evidence" value="ECO:0007669"/>
    <property type="project" value="InterPro"/>
</dbReference>
<dbReference type="InterPro" id="IPR027417">
    <property type="entry name" value="P-loop_NTPase"/>
</dbReference>
<dbReference type="PROSITE" id="PS51718">
    <property type="entry name" value="G_DYNAMIN_2"/>
    <property type="match status" value="1"/>
</dbReference>
<sequence length="305" mass="35019">MAMVDRDAATQQVIESLKALYTQYILPVEQQYHYEHFYSPLLTESEFESKPQVLMIGQYSTGKTSFIKYIIGRDFPGIRVGPEPTTDRFVAVMDGPDERVIPGNALAVAPHLPYSGLQQYGVNFLNRFEGSQLSSQVLRNISIVDTPGVLSGEKQRLTRGYDFTEVCQWFAQRSDLILLLFDAHKLDISDEFKSVIQSLKGHEDKIRCILNKADQVDRQKLMRVYGALMWSLGKVVENPEVLKVYVGSFWDQPLRYEDNAELFEMEERDLMNDLRDLPRNSAVRKINELVKRTRLLKVPGPDPRP</sequence>
<dbReference type="Pfam" id="PF16880">
    <property type="entry name" value="EHD_N"/>
    <property type="match status" value="1"/>
</dbReference>
<evidence type="ECO:0000256" key="7">
    <source>
        <dbReference type="ARBA" id="ARBA00022837"/>
    </source>
</evidence>
<accession>A0A7S1TT03</accession>
<dbReference type="AlphaFoldDB" id="A0A7S1TT03"/>
<dbReference type="Gene3D" id="3.40.50.300">
    <property type="entry name" value="P-loop containing nucleotide triphosphate hydrolases"/>
    <property type="match status" value="1"/>
</dbReference>
<keyword evidence="4" id="KW-0479">Metal-binding</keyword>
<proteinExistence type="predicted"/>
<dbReference type="PRINTS" id="PR00195">
    <property type="entry name" value="DYNAMIN"/>
</dbReference>
<keyword evidence="8" id="KW-0472">Membrane</keyword>
<dbReference type="InterPro" id="IPR045063">
    <property type="entry name" value="Dynamin_N"/>
</dbReference>
<dbReference type="FunFam" id="3.40.50.300:FF:000147">
    <property type="entry name" value="EH domain-containing protein 1"/>
    <property type="match status" value="1"/>
</dbReference>
<evidence type="ECO:0000259" key="9">
    <source>
        <dbReference type="PROSITE" id="PS51718"/>
    </source>
</evidence>
<keyword evidence="7" id="KW-0106">Calcium</keyword>
<dbReference type="PANTHER" id="PTHR43681">
    <property type="entry name" value="TRANSMEMBRANE GTPASE FZO"/>
    <property type="match status" value="1"/>
</dbReference>
<evidence type="ECO:0000256" key="3">
    <source>
        <dbReference type="ARBA" id="ARBA00022475"/>
    </source>
</evidence>
<organism evidence="10">
    <name type="scientific">Phaeomonas parva</name>
    <dbReference type="NCBI Taxonomy" id="124430"/>
    <lineage>
        <taxon>Eukaryota</taxon>
        <taxon>Sar</taxon>
        <taxon>Stramenopiles</taxon>
        <taxon>Ochrophyta</taxon>
        <taxon>Pinguiophyceae</taxon>
        <taxon>Pinguiochrysidales</taxon>
        <taxon>Pinguiochrysidaceae</taxon>
        <taxon>Phaeomonas</taxon>
    </lineage>
</organism>
<dbReference type="SUPFAM" id="SSF52540">
    <property type="entry name" value="P-loop containing nucleoside triphosphate hydrolases"/>
    <property type="match status" value="1"/>
</dbReference>
<feature type="domain" description="Dynamin-type G" evidence="9">
    <location>
        <begin position="47"/>
        <end position="283"/>
    </location>
</feature>